<accession>A0A9J7BW11</accession>
<dbReference type="RefSeq" id="WP_260794592.1">
    <property type="nucleotide sequence ID" value="NZ_CP093313.1"/>
</dbReference>
<dbReference type="Pfam" id="PF00355">
    <property type="entry name" value="Rieske"/>
    <property type="match status" value="1"/>
</dbReference>
<dbReference type="SUPFAM" id="SSF50022">
    <property type="entry name" value="ISP domain"/>
    <property type="match status" value="1"/>
</dbReference>
<evidence type="ECO:0000313" key="10">
    <source>
        <dbReference type="Proteomes" id="UP001059380"/>
    </source>
</evidence>
<dbReference type="PROSITE" id="PS51296">
    <property type="entry name" value="RIESKE"/>
    <property type="match status" value="1"/>
</dbReference>
<evidence type="ECO:0000256" key="2">
    <source>
        <dbReference type="ARBA" id="ARBA00022723"/>
    </source>
</evidence>
<feature type="domain" description="Rieske" evidence="8">
    <location>
        <begin position="65"/>
        <end position="160"/>
    </location>
</feature>
<dbReference type="Gene3D" id="2.102.10.10">
    <property type="entry name" value="Rieske [2Fe-2S] iron-sulphur domain"/>
    <property type="match status" value="1"/>
</dbReference>
<keyword evidence="5" id="KW-1015">Disulfide bond</keyword>
<dbReference type="PRINTS" id="PR00162">
    <property type="entry name" value="RIESKE"/>
</dbReference>
<evidence type="ECO:0000313" key="9">
    <source>
        <dbReference type="EMBL" id="UWZ85078.1"/>
    </source>
</evidence>
<dbReference type="GO" id="GO:0051537">
    <property type="term" value="F:2 iron, 2 sulfur cluster binding"/>
    <property type="evidence" value="ECO:0007669"/>
    <property type="project" value="UniProtKB-KW"/>
</dbReference>
<gene>
    <name evidence="9" type="ORF">MOP44_03835</name>
</gene>
<evidence type="ECO:0000256" key="5">
    <source>
        <dbReference type="ARBA" id="ARBA00023157"/>
    </source>
</evidence>
<keyword evidence="1" id="KW-0001">2Fe-2S</keyword>
<dbReference type="KEGG" id="orp:MOP44_03835"/>
<evidence type="ECO:0000259" key="8">
    <source>
        <dbReference type="PROSITE" id="PS51296"/>
    </source>
</evidence>
<dbReference type="InterPro" id="IPR005805">
    <property type="entry name" value="Rieske_Fe-S_prot_C"/>
</dbReference>
<keyword evidence="4" id="KW-0411">Iron-sulfur</keyword>
<keyword evidence="7" id="KW-0812">Transmembrane</keyword>
<dbReference type="InterPro" id="IPR017941">
    <property type="entry name" value="Rieske_2Fe-2S"/>
</dbReference>
<dbReference type="Proteomes" id="UP001059380">
    <property type="component" value="Chromosome"/>
</dbReference>
<dbReference type="AlphaFoldDB" id="A0A9J7BW11"/>
<protein>
    <submittedName>
        <fullName evidence="9">Rieske (2Fe-2S) protein</fullName>
    </submittedName>
</protein>
<dbReference type="GO" id="GO:0016020">
    <property type="term" value="C:membrane"/>
    <property type="evidence" value="ECO:0007669"/>
    <property type="project" value="InterPro"/>
</dbReference>
<keyword evidence="7" id="KW-1133">Transmembrane helix</keyword>
<evidence type="ECO:0000256" key="3">
    <source>
        <dbReference type="ARBA" id="ARBA00023004"/>
    </source>
</evidence>
<dbReference type="CDD" id="cd03467">
    <property type="entry name" value="Rieske"/>
    <property type="match status" value="1"/>
</dbReference>
<keyword evidence="3" id="KW-0408">Iron</keyword>
<keyword evidence="7" id="KW-0472">Membrane</keyword>
<dbReference type="InterPro" id="IPR036922">
    <property type="entry name" value="Rieske_2Fe-2S_sf"/>
</dbReference>
<evidence type="ECO:0000256" key="1">
    <source>
        <dbReference type="ARBA" id="ARBA00022714"/>
    </source>
</evidence>
<reference evidence="9" key="1">
    <citation type="submission" date="2021-04" db="EMBL/GenBank/DDBJ databases">
        <title>Phylogenetic analysis of Acidobacteriaceae.</title>
        <authorList>
            <person name="Qiu L."/>
            <person name="Zhang Q."/>
        </authorList>
    </citation>
    <scope>NUCLEOTIDE SEQUENCE</scope>
    <source>
        <strain evidence="9">DSM 25168</strain>
    </source>
</reference>
<dbReference type="GO" id="GO:0046872">
    <property type="term" value="F:metal ion binding"/>
    <property type="evidence" value="ECO:0007669"/>
    <property type="project" value="UniProtKB-KW"/>
</dbReference>
<evidence type="ECO:0000256" key="6">
    <source>
        <dbReference type="ARBA" id="ARBA00034078"/>
    </source>
</evidence>
<comment type="cofactor">
    <cofactor evidence="6">
        <name>[2Fe-2S] cluster</name>
        <dbReference type="ChEBI" id="CHEBI:190135"/>
    </cofactor>
</comment>
<proteinExistence type="predicted"/>
<sequence>MSGHIVLEPIQTAPEAGGDKATRRGFLIAAGAAGLCYVGALGYPVYRYLASPIEMASSASAVTEVTLKDAQKLAPGSVLMFKFGSAPAMLIHHQDGAWVALTAVCTHLGCTVQYESQMNRIHCACHGGVYDPRTGANVSGPPPKPLKLFKVAVNETGVLVSRA</sequence>
<dbReference type="PANTHER" id="PTHR10134">
    <property type="entry name" value="CYTOCHROME B-C1 COMPLEX SUBUNIT RIESKE, MITOCHONDRIAL"/>
    <property type="match status" value="1"/>
</dbReference>
<name>A0A9J7BW11_9BACT</name>
<dbReference type="InterPro" id="IPR014349">
    <property type="entry name" value="Rieske_Fe-S_prot"/>
</dbReference>
<dbReference type="EMBL" id="CP093313">
    <property type="protein sequence ID" value="UWZ85078.1"/>
    <property type="molecule type" value="Genomic_DNA"/>
</dbReference>
<organism evidence="9 10">
    <name type="scientific">Occallatibacter riparius</name>
    <dbReference type="NCBI Taxonomy" id="1002689"/>
    <lineage>
        <taxon>Bacteria</taxon>
        <taxon>Pseudomonadati</taxon>
        <taxon>Acidobacteriota</taxon>
        <taxon>Terriglobia</taxon>
        <taxon>Terriglobales</taxon>
        <taxon>Acidobacteriaceae</taxon>
        <taxon>Occallatibacter</taxon>
    </lineage>
</organism>
<evidence type="ECO:0000256" key="4">
    <source>
        <dbReference type="ARBA" id="ARBA00023014"/>
    </source>
</evidence>
<feature type="transmembrane region" description="Helical" evidence="7">
    <location>
        <begin position="26"/>
        <end position="46"/>
    </location>
</feature>
<keyword evidence="10" id="KW-1185">Reference proteome</keyword>
<keyword evidence="2" id="KW-0479">Metal-binding</keyword>
<evidence type="ECO:0000256" key="7">
    <source>
        <dbReference type="SAM" id="Phobius"/>
    </source>
</evidence>